<dbReference type="Pfam" id="PF03193">
    <property type="entry name" value="RsgA_GTPase"/>
    <property type="match status" value="1"/>
</dbReference>
<dbReference type="AlphaFoldDB" id="A0A917AK47"/>
<dbReference type="CDD" id="cd01854">
    <property type="entry name" value="YjeQ_EngC"/>
    <property type="match status" value="1"/>
</dbReference>
<feature type="region of interest" description="Disordered" evidence="11">
    <location>
        <begin position="333"/>
        <end position="353"/>
    </location>
</feature>
<evidence type="ECO:0000256" key="7">
    <source>
        <dbReference type="ARBA" id="ARBA00022833"/>
    </source>
</evidence>
<name>A0A917AK47_9BACI</name>
<dbReference type="GO" id="GO:0019843">
    <property type="term" value="F:rRNA binding"/>
    <property type="evidence" value="ECO:0007669"/>
    <property type="project" value="UniProtKB-KW"/>
</dbReference>
<proteinExistence type="inferred from homology"/>
<keyword evidence="2 10" id="KW-0690">Ribosome biogenesis</keyword>
<dbReference type="HAMAP" id="MF_01820">
    <property type="entry name" value="GTPase_RsgA"/>
    <property type="match status" value="1"/>
</dbReference>
<dbReference type="InterPro" id="IPR027417">
    <property type="entry name" value="P-loop_NTPase"/>
</dbReference>
<feature type="domain" description="EngC GTPase" evidence="12">
    <location>
        <begin position="110"/>
        <end position="257"/>
    </location>
</feature>
<feature type="domain" description="CP-type G" evidence="13">
    <location>
        <begin position="102"/>
        <end position="259"/>
    </location>
</feature>
<comment type="subcellular location">
    <subcellularLocation>
        <location evidence="10">Cytoplasm</location>
    </subcellularLocation>
</comment>
<evidence type="ECO:0000256" key="5">
    <source>
        <dbReference type="ARBA" id="ARBA00022741"/>
    </source>
</evidence>
<dbReference type="GO" id="GO:0005525">
    <property type="term" value="F:GTP binding"/>
    <property type="evidence" value="ECO:0007669"/>
    <property type="project" value="UniProtKB-UniRule"/>
</dbReference>
<evidence type="ECO:0000259" key="12">
    <source>
        <dbReference type="PROSITE" id="PS50936"/>
    </source>
</evidence>
<evidence type="ECO:0000256" key="9">
    <source>
        <dbReference type="ARBA" id="ARBA00023134"/>
    </source>
</evidence>
<keyword evidence="3 10" id="KW-0479">Metal-binding</keyword>
<evidence type="ECO:0000256" key="6">
    <source>
        <dbReference type="ARBA" id="ARBA00022801"/>
    </source>
</evidence>
<dbReference type="PANTHER" id="PTHR32120">
    <property type="entry name" value="SMALL RIBOSOMAL SUBUNIT BIOGENESIS GTPASE RSGA"/>
    <property type="match status" value="1"/>
</dbReference>
<dbReference type="SUPFAM" id="SSF52540">
    <property type="entry name" value="P-loop containing nucleoside triphosphate hydrolases"/>
    <property type="match status" value="1"/>
</dbReference>
<evidence type="ECO:0000256" key="4">
    <source>
        <dbReference type="ARBA" id="ARBA00022730"/>
    </source>
</evidence>
<sequence length="353" mass="39619">MNQFTKQELGWQSFFEGQCTDTTYEVGRICLEHKHIYRIMCEDGEYVGELTGKFRHGVHLRSDYPTVGDWVFITKVPGEQKVMIHGLFERKSVFIRRSPGGKAEEQIVAANVDYVFLVNALNGDFNVRRLERYVLLAFESGATPIIVLTKKDLCDDVEVKIQEVEKVAFGIPVIAVNSLEDDGVAEVRKLLSLGVTVALLGSSGVGKSTLLNALIGEEIQHTSEVREGDDRGKHTTTHRELFILPTGGLVMDTPGMRELQLWDGDSSLSATFSDIDELATLCRFHDCKHETEPGCAVQESIESGQLEHGRLISYNKLQREIAYGLRKQKQALRKALNGKSKKPEKVQKKYKAY</sequence>
<dbReference type="Gene3D" id="3.40.50.300">
    <property type="entry name" value="P-loop containing nucleotide triphosphate hydrolases"/>
    <property type="match status" value="1"/>
</dbReference>
<dbReference type="EC" id="3.6.1.-" evidence="10"/>
<feature type="binding site" evidence="10">
    <location>
        <begin position="149"/>
        <end position="152"/>
    </location>
    <ligand>
        <name>GTP</name>
        <dbReference type="ChEBI" id="CHEBI:37565"/>
    </ligand>
</feature>
<comment type="subunit">
    <text evidence="10">Monomer. Associates with 30S ribosomal subunit, binds 16S rRNA.</text>
</comment>
<dbReference type="EMBL" id="BMFK01000001">
    <property type="protein sequence ID" value="GGE57566.1"/>
    <property type="molecule type" value="Genomic_DNA"/>
</dbReference>
<keyword evidence="7 10" id="KW-0862">Zinc</keyword>
<dbReference type="InterPro" id="IPR010914">
    <property type="entry name" value="RsgA_GTPase_dom"/>
</dbReference>
<keyword evidence="6 10" id="KW-0378">Hydrolase</keyword>
<evidence type="ECO:0000256" key="3">
    <source>
        <dbReference type="ARBA" id="ARBA00022723"/>
    </source>
</evidence>
<dbReference type="NCBIfam" id="TIGR00157">
    <property type="entry name" value="ribosome small subunit-dependent GTPase A"/>
    <property type="match status" value="1"/>
</dbReference>
<keyword evidence="1 10" id="KW-0963">Cytoplasm</keyword>
<dbReference type="InterPro" id="IPR004881">
    <property type="entry name" value="Ribosome_biogen_GTPase_RsgA"/>
</dbReference>
<evidence type="ECO:0000256" key="11">
    <source>
        <dbReference type="SAM" id="MobiDB-lite"/>
    </source>
</evidence>
<keyword evidence="4 10" id="KW-0699">rRNA-binding</keyword>
<evidence type="ECO:0000313" key="15">
    <source>
        <dbReference type="Proteomes" id="UP000605259"/>
    </source>
</evidence>
<dbReference type="Proteomes" id="UP000605259">
    <property type="component" value="Unassembled WGS sequence"/>
</dbReference>
<accession>A0A917AK47</accession>
<dbReference type="GO" id="GO:0046872">
    <property type="term" value="F:metal ion binding"/>
    <property type="evidence" value="ECO:0007669"/>
    <property type="project" value="UniProtKB-KW"/>
</dbReference>
<evidence type="ECO:0000256" key="2">
    <source>
        <dbReference type="ARBA" id="ARBA00022517"/>
    </source>
</evidence>
<dbReference type="GO" id="GO:0003924">
    <property type="term" value="F:GTPase activity"/>
    <property type="evidence" value="ECO:0007669"/>
    <property type="project" value="UniProtKB-UniRule"/>
</dbReference>
<feature type="binding site" evidence="10">
    <location>
        <position position="295"/>
    </location>
    <ligand>
        <name>Zn(2+)</name>
        <dbReference type="ChEBI" id="CHEBI:29105"/>
    </ligand>
</feature>
<feature type="binding site" evidence="10">
    <location>
        <position position="289"/>
    </location>
    <ligand>
        <name>Zn(2+)</name>
        <dbReference type="ChEBI" id="CHEBI:29105"/>
    </ligand>
</feature>
<feature type="binding site" evidence="10">
    <location>
        <begin position="201"/>
        <end position="209"/>
    </location>
    <ligand>
        <name>GTP</name>
        <dbReference type="ChEBI" id="CHEBI:37565"/>
    </ligand>
</feature>
<keyword evidence="5 10" id="KW-0547">Nucleotide-binding</keyword>
<dbReference type="InterPro" id="IPR030378">
    <property type="entry name" value="G_CP_dom"/>
</dbReference>
<reference evidence="14" key="1">
    <citation type="journal article" date="2014" name="Int. J. Syst. Evol. Microbiol.">
        <title>Complete genome sequence of Corynebacterium casei LMG S-19264T (=DSM 44701T), isolated from a smear-ripened cheese.</title>
        <authorList>
            <consortium name="US DOE Joint Genome Institute (JGI-PGF)"/>
            <person name="Walter F."/>
            <person name="Albersmeier A."/>
            <person name="Kalinowski J."/>
            <person name="Ruckert C."/>
        </authorList>
    </citation>
    <scope>NUCLEOTIDE SEQUENCE</scope>
    <source>
        <strain evidence="14">CGMCC 1.12698</strain>
    </source>
</reference>
<feature type="binding site" evidence="10">
    <location>
        <position position="282"/>
    </location>
    <ligand>
        <name>Zn(2+)</name>
        <dbReference type="ChEBI" id="CHEBI:29105"/>
    </ligand>
</feature>
<evidence type="ECO:0000256" key="1">
    <source>
        <dbReference type="ARBA" id="ARBA00022490"/>
    </source>
</evidence>
<reference evidence="14" key="2">
    <citation type="submission" date="2020-09" db="EMBL/GenBank/DDBJ databases">
        <authorList>
            <person name="Sun Q."/>
            <person name="Zhou Y."/>
        </authorList>
    </citation>
    <scope>NUCLEOTIDE SEQUENCE</scope>
    <source>
        <strain evidence="14">CGMCC 1.12698</strain>
    </source>
</reference>
<gene>
    <name evidence="10 14" type="primary">rsgA</name>
    <name evidence="14" type="ORF">GCM10007140_04950</name>
</gene>
<evidence type="ECO:0000256" key="8">
    <source>
        <dbReference type="ARBA" id="ARBA00022884"/>
    </source>
</evidence>
<evidence type="ECO:0000256" key="10">
    <source>
        <dbReference type="HAMAP-Rule" id="MF_01820"/>
    </source>
</evidence>
<feature type="binding site" evidence="10">
    <location>
        <position position="287"/>
    </location>
    <ligand>
        <name>Zn(2+)</name>
        <dbReference type="ChEBI" id="CHEBI:29105"/>
    </ligand>
</feature>
<organism evidence="14 15">
    <name type="scientific">Priestia taiwanensis</name>
    <dbReference type="NCBI Taxonomy" id="1347902"/>
    <lineage>
        <taxon>Bacteria</taxon>
        <taxon>Bacillati</taxon>
        <taxon>Bacillota</taxon>
        <taxon>Bacilli</taxon>
        <taxon>Bacillales</taxon>
        <taxon>Bacillaceae</taxon>
        <taxon>Priestia</taxon>
    </lineage>
</organism>
<dbReference type="GO" id="GO:0005737">
    <property type="term" value="C:cytoplasm"/>
    <property type="evidence" value="ECO:0007669"/>
    <property type="project" value="UniProtKB-SubCell"/>
</dbReference>
<dbReference type="PROSITE" id="PS51721">
    <property type="entry name" value="G_CP"/>
    <property type="match status" value="1"/>
</dbReference>
<keyword evidence="9 10" id="KW-0342">GTP-binding</keyword>
<comment type="caution">
    <text evidence="14">The sequence shown here is derived from an EMBL/GenBank/DDBJ whole genome shotgun (WGS) entry which is preliminary data.</text>
</comment>
<protein>
    <recommendedName>
        <fullName evidence="10">Small ribosomal subunit biogenesis GTPase RsgA</fullName>
        <ecNumber evidence="10">3.6.1.-</ecNumber>
    </recommendedName>
</protein>
<keyword evidence="15" id="KW-1185">Reference proteome</keyword>
<dbReference type="RefSeq" id="WP_308420323.1">
    <property type="nucleotide sequence ID" value="NZ_BMFK01000001.1"/>
</dbReference>
<dbReference type="PANTHER" id="PTHR32120:SF10">
    <property type="entry name" value="SMALL RIBOSOMAL SUBUNIT BIOGENESIS GTPASE RSGA"/>
    <property type="match status" value="1"/>
</dbReference>
<keyword evidence="8 10" id="KW-0694">RNA-binding</keyword>
<dbReference type="Gene3D" id="1.10.40.50">
    <property type="entry name" value="Probable gtpase engc, domain 3"/>
    <property type="match status" value="1"/>
</dbReference>
<comment type="function">
    <text evidence="10">One of several proteins that assist in the late maturation steps of the functional core of the 30S ribosomal subunit. Helps release RbfA from mature subunits. May play a role in the assembly of ribosomal proteins into the subunit. Circularly permuted GTPase that catalyzes slow GTP hydrolysis, GTPase activity is stimulated by the 30S ribosomal subunit.</text>
</comment>
<comment type="similarity">
    <text evidence="10">Belongs to the TRAFAC class YlqF/YawG GTPase family. RsgA subfamily.</text>
</comment>
<evidence type="ECO:0000313" key="14">
    <source>
        <dbReference type="EMBL" id="GGE57566.1"/>
    </source>
</evidence>
<dbReference type="GO" id="GO:0042274">
    <property type="term" value="P:ribosomal small subunit biogenesis"/>
    <property type="evidence" value="ECO:0007669"/>
    <property type="project" value="UniProtKB-UniRule"/>
</dbReference>
<evidence type="ECO:0000259" key="13">
    <source>
        <dbReference type="PROSITE" id="PS51721"/>
    </source>
</evidence>
<dbReference type="PROSITE" id="PS50936">
    <property type="entry name" value="ENGC_GTPASE"/>
    <property type="match status" value="1"/>
</dbReference>
<comment type="cofactor">
    <cofactor evidence="10">
        <name>Zn(2+)</name>
        <dbReference type="ChEBI" id="CHEBI:29105"/>
    </cofactor>
    <text evidence="10">Binds 1 zinc ion per subunit.</text>
</comment>